<evidence type="ECO:0000256" key="7">
    <source>
        <dbReference type="ARBA" id="ARBA00022989"/>
    </source>
</evidence>
<sequence>MGGFALWSVCVTLSGAVIAWGHVALMGHNHAVQHPTGGQVADLWVKEGDIVQMGAPLLRLDGHAQNVQLDLTEGHLFEIMARRARLVAERDDRLSIEFDQVLKTTAAVDPEVRRMLQGQVQLFKTHLAYRRQTEKKLQNQAEQIALQIEGLSAQAQAAERQLALLGDELETQLSLRAKGLADRAELSALQQQEAALLGKIAQLSARQAEAQTQLHEIEIDRLRQAAADHEAAISALRDLHPQELRLRADRRRLKQELEGLTLTAPISGFVHGLTISGAQAVVQPAKPILHLVPNNQPFVITAKIAPDQINHLFVGQTSMIKFLHKGAAQDLQGRLQKISADTFQSRPDSPPFYVVEIALNLPQSTALDQGAPLLRPGMPAQVFIRKQNRRPLDYLLEPIRNYFAQALREY</sequence>
<dbReference type="PANTHER" id="PTHR30386">
    <property type="entry name" value="MEMBRANE FUSION SUBUNIT OF EMRAB-TOLC MULTIDRUG EFFLUX PUMP"/>
    <property type="match status" value="1"/>
</dbReference>
<keyword evidence="3 9" id="KW-0813">Transport</keyword>
<reference evidence="13 14" key="1">
    <citation type="journal article" date="2014" name="ISME J.">
        <title>Adaptation of an abundant Roseobacter RCA organism to pelagic systems revealed by genomic and transcriptomic analyses.</title>
        <authorList>
            <person name="Voget S."/>
            <person name="Wemheuer B."/>
            <person name="Brinkhoff T."/>
            <person name="Vollmers J."/>
            <person name="Dietrich S."/>
            <person name="Giebel H.A."/>
            <person name="Beardsley C."/>
            <person name="Sardemann C."/>
            <person name="Bakenhus I."/>
            <person name="Billerbeck S."/>
            <person name="Daniel R."/>
            <person name="Simon M."/>
        </authorList>
    </citation>
    <scope>NUCLEOTIDE SEQUENCE [LARGE SCALE GENOMIC DNA]</scope>
    <source>
        <strain evidence="13 14">RCA23</strain>
    </source>
</reference>
<evidence type="ECO:0000259" key="11">
    <source>
        <dbReference type="Pfam" id="PF25994"/>
    </source>
</evidence>
<evidence type="ECO:0000256" key="4">
    <source>
        <dbReference type="ARBA" id="ARBA00022475"/>
    </source>
</evidence>
<keyword evidence="5 9" id="KW-0997">Cell inner membrane</keyword>
<evidence type="ECO:0000256" key="9">
    <source>
        <dbReference type="RuleBase" id="RU365093"/>
    </source>
</evidence>
<keyword evidence="14" id="KW-1185">Reference proteome</keyword>
<dbReference type="AlphaFoldDB" id="A0AAN0RGP6"/>
<dbReference type="Proteomes" id="UP000028680">
    <property type="component" value="Chromosome"/>
</dbReference>
<dbReference type="InterPro" id="IPR050739">
    <property type="entry name" value="MFP"/>
</dbReference>
<dbReference type="Pfam" id="PF26002">
    <property type="entry name" value="Beta-barrel_AprE"/>
    <property type="match status" value="1"/>
</dbReference>
<dbReference type="EMBL" id="CP003984">
    <property type="protein sequence ID" value="AII85911.1"/>
    <property type="molecule type" value="Genomic_DNA"/>
</dbReference>
<accession>A0AAN0RGP6</accession>
<evidence type="ECO:0000256" key="6">
    <source>
        <dbReference type="ARBA" id="ARBA00022692"/>
    </source>
</evidence>
<keyword evidence="7" id="KW-1133">Transmembrane helix</keyword>
<evidence type="ECO:0000313" key="14">
    <source>
        <dbReference type="Proteomes" id="UP000028680"/>
    </source>
</evidence>
<dbReference type="Pfam" id="PF25994">
    <property type="entry name" value="HH_AprE"/>
    <property type="match status" value="1"/>
</dbReference>
<feature type="domain" description="AprE-like long alpha-helical hairpin" evidence="11">
    <location>
        <begin position="68"/>
        <end position="253"/>
    </location>
</feature>
<keyword evidence="4 9" id="KW-1003">Cell membrane</keyword>
<keyword evidence="10" id="KW-0175">Coiled coil</keyword>
<dbReference type="InterPro" id="IPR058982">
    <property type="entry name" value="Beta-barrel_AprE"/>
</dbReference>
<evidence type="ECO:0000259" key="12">
    <source>
        <dbReference type="Pfam" id="PF26002"/>
    </source>
</evidence>
<proteinExistence type="inferred from homology"/>
<evidence type="ECO:0000256" key="3">
    <source>
        <dbReference type="ARBA" id="ARBA00022448"/>
    </source>
</evidence>
<comment type="similarity">
    <text evidence="2 9">Belongs to the membrane fusion protein (MFP) (TC 8.A.1) family.</text>
</comment>
<dbReference type="GO" id="GO:0005886">
    <property type="term" value="C:plasma membrane"/>
    <property type="evidence" value="ECO:0007669"/>
    <property type="project" value="UniProtKB-SubCell"/>
</dbReference>
<dbReference type="GO" id="GO:0015031">
    <property type="term" value="P:protein transport"/>
    <property type="evidence" value="ECO:0007669"/>
    <property type="project" value="InterPro"/>
</dbReference>
<name>A0AAN0RGP6_9RHOB</name>
<dbReference type="PANTHER" id="PTHR30386:SF17">
    <property type="entry name" value="ALKALINE PROTEASE SECRETION PROTEIN APRE"/>
    <property type="match status" value="1"/>
</dbReference>
<comment type="subcellular location">
    <subcellularLocation>
        <location evidence="1 9">Cell inner membrane</location>
        <topology evidence="1 9">Single-pass membrane protein</topology>
    </subcellularLocation>
</comment>
<dbReference type="InterPro" id="IPR010129">
    <property type="entry name" value="T1SS_HlyD"/>
</dbReference>
<evidence type="ECO:0000256" key="5">
    <source>
        <dbReference type="ARBA" id="ARBA00022519"/>
    </source>
</evidence>
<protein>
    <recommendedName>
        <fullName evidence="9">Membrane fusion protein (MFP) family protein</fullName>
    </recommendedName>
</protein>
<keyword evidence="6" id="KW-0812">Transmembrane</keyword>
<dbReference type="Gene3D" id="2.40.30.170">
    <property type="match status" value="1"/>
</dbReference>
<evidence type="ECO:0000256" key="8">
    <source>
        <dbReference type="ARBA" id="ARBA00023136"/>
    </source>
</evidence>
<evidence type="ECO:0000256" key="1">
    <source>
        <dbReference type="ARBA" id="ARBA00004377"/>
    </source>
</evidence>
<dbReference type="NCBIfam" id="TIGR01843">
    <property type="entry name" value="type_I_hlyD"/>
    <property type="match status" value="1"/>
</dbReference>
<keyword evidence="8" id="KW-0472">Membrane</keyword>
<dbReference type="PRINTS" id="PR01490">
    <property type="entry name" value="RTXTOXIND"/>
</dbReference>
<evidence type="ECO:0000256" key="2">
    <source>
        <dbReference type="ARBA" id="ARBA00009477"/>
    </source>
</evidence>
<dbReference type="InterPro" id="IPR058781">
    <property type="entry name" value="HH_AprE-like"/>
</dbReference>
<gene>
    <name evidence="13" type="ORF">RCA23_c03490</name>
</gene>
<feature type="domain" description="AprE-like beta-barrel" evidence="12">
    <location>
        <begin position="299"/>
        <end position="386"/>
    </location>
</feature>
<organism evidence="13 14">
    <name type="scientific">Planktomarina temperata RCA23</name>
    <dbReference type="NCBI Taxonomy" id="666509"/>
    <lineage>
        <taxon>Bacteria</taxon>
        <taxon>Pseudomonadati</taxon>
        <taxon>Pseudomonadota</taxon>
        <taxon>Alphaproteobacteria</taxon>
        <taxon>Rhodobacterales</taxon>
        <taxon>Paracoccaceae</taxon>
        <taxon>Planktomarina</taxon>
    </lineage>
</organism>
<evidence type="ECO:0000313" key="13">
    <source>
        <dbReference type="EMBL" id="AII85911.1"/>
    </source>
</evidence>
<dbReference type="KEGG" id="ptp:RCA23_c03490"/>
<feature type="coiled-coil region" evidence="10">
    <location>
        <begin position="134"/>
        <end position="239"/>
    </location>
</feature>
<evidence type="ECO:0000256" key="10">
    <source>
        <dbReference type="SAM" id="Coils"/>
    </source>
</evidence>